<proteinExistence type="predicted"/>
<comment type="caution">
    <text evidence="4">The sequence shown here is derived from an EMBL/GenBank/DDBJ whole genome shotgun (WGS) entry which is preliminary data.</text>
</comment>
<protein>
    <recommendedName>
        <fullName evidence="3">Imelysin-like domain-containing protein</fullName>
    </recommendedName>
</protein>
<feature type="domain" description="Imelysin-like" evidence="3">
    <location>
        <begin position="67"/>
        <end position="368"/>
    </location>
</feature>
<keyword evidence="2" id="KW-0732">Signal</keyword>
<keyword evidence="5" id="KW-1185">Reference proteome</keyword>
<reference evidence="4 5" key="1">
    <citation type="submission" date="2023-04" db="EMBL/GenBank/DDBJ databases">
        <title>Marinobulbifer ophiurae gen. nov., sp. Nov., isolate from tissue of brittle star Ophioplocus japonicus.</title>
        <authorList>
            <person name="Kawano K."/>
            <person name="Sawayama S."/>
            <person name="Nakagawa S."/>
        </authorList>
    </citation>
    <scope>NUCLEOTIDE SEQUENCE [LARGE SCALE GENOMIC DNA]</scope>
    <source>
        <strain evidence="4 5">NKW57</strain>
    </source>
</reference>
<dbReference type="EMBL" id="BSYJ01000004">
    <property type="protein sequence ID" value="GMG87851.1"/>
    <property type="molecule type" value="Genomic_DNA"/>
</dbReference>
<dbReference type="RefSeq" id="WP_285764466.1">
    <property type="nucleotide sequence ID" value="NZ_BSYJ01000004.1"/>
</dbReference>
<evidence type="ECO:0000313" key="5">
    <source>
        <dbReference type="Proteomes" id="UP001224392"/>
    </source>
</evidence>
<dbReference type="InterPro" id="IPR018976">
    <property type="entry name" value="Imelysin-like"/>
</dbReference>
<organism evidence="4 5">
    <name type="scientific">Biformimicrobium ophioploci</name>
    <dbReference type="NCBI Taxonomy" id="3036711"/>
    <lineage>
        <taxon>Bacteria</taxon>
        <taxon>Pseudomonadati</taxon>
        <taxon>Pseudomonadota</taxon>
        <taxon>Gammaproteobacteria</taxon>
        <taxon>Cellvibrionales</taxon>
        <taxon>Microbulbiferaceae</taxon>
        <taxon>Biformimicrobium</taxon>
    </lineage>
</organism>
<name>A0ABQ6M0I3_9GAMM</name>
<comment type="subcellular location">
    <subcellularLocation>
        <location evidence="1">Cell envelope</location>
    </subcellularLocation>
</comment>
<dbReference type="Proteomes" id="UP001224392">
    <property type="component" value="Unassembled WGS sequence"/>
</dbReference>
<evidence type="ECO:0000256" key="2">
    <source>
        <dbReference type="ARBA" id="ARBA00022729"/>
    </source>
</evidence>
<dbReference type="PROSITE" id="PS51257">
    <property type="entry name" value="PROKAR_LIPOPROTEIN"/>
    <property type="match status" value="1"/>
</dbReference>
<evidence type="ECO:0000256" key="1">
    <source>
        <dbReference type="ARBA" id="ARBA00004196"/>
    </source>
</evidence>
<gene>
    <name evidence="4" type="ORF">MNKW57_21720</name>
</gene>
<dbReference type="InterPro" id="IPR038352">
    <property type="entry name" value="Imelysin_sf"/>
</dbReference>
<sequence>MQIRYFSTLVGVSLALVACSADRPDGRDRAVQGDAGAAAVAVDPVDPPARDAAGQAQALALWGRGQAALENAGTAAAVLQSAVESMLEQPDAARLDAVRNAWEKSHEAYMRALPWLRLAFAAPEHALEGRAMLLQIDSWPVVPGYLDRVPGYPASGLVHDTALELTSGSLRKQHRLTADEEASLGFHVLELLLWGATGERRAADFVAGSGGEAPQQAPAARRRLLVQLVAGALAQDFERLGKRWPPLANDLSRPFLALDERARLARVRSSGVALLEQEFIARLPQSSESDVESPVATGTLVALVAMLDGLRDIWFGGGAEAPSLLLETHRQEALQAGLNALGEKLASLQSPIELEPVAQLNETRQLANQVAGILRGDPLEVGSGAPQ</sequence>
<accession>A0ABQ6M0I3</accession>
<dbReference type="Pfam" id="PF09375">
    <property type="entry name" value="Peptidase_M75"/>
    <property type="match status" value="1"/>
</dbReference>
<dbReference type="Gene3D" id="1.20.1420.20">
    <property type="entry name" value="M75 peptidase, HXXE motif"/>
    <property type="match status" value="1"/>
</dbReference>
<evidence type="ECO:0000313" key="4">
    <source>
        <dbReference type="EMBL" id="GMG87851.1"/>
    </source>
</evidence>
<evidence type="ECO:0000259" key="3">
    <source>
        <dbReference type="Pfam" id="PF09375"/>
    </source>
</evidence>